<comment type="caution">
    <text evidence="3">The sequence shown here is derived from an EMBL/GenBank/DDBJ whole genome shotgun (WGS) entry which is preliminary data.</text>
</comment>
<evidence type="ECO:0000313" key="4">
    <source>
        <dbReference type="Proteomes" id="UP000738402"/>
    </source>
</evidence>
<name>A0AAN6D4I2_9ASCO</name>
<feature type="domain" description="C-CAP/cofactor C-like" evidence="2">
    <location>
        <begin position="148"/>
        <end position="279"/>
    </location>
</feature>
<evidence type="ECO:0000256" key="1">
    <source>
        <dbReference type="ARBA" id="ARBA00008848"/>
    </source>
</evidence>
<evidence type="ECO:0000259" key="2">
    <source>
        <dbReference type="PROSITE" id="PS51329"/>
    </source>
</evidence>
<reference evidence="3" key="1">
    <citation type="journal article" date="2021" name="G3 (Bethesda)">
        <title>Genomic diversity, chromosomal rearrangements, and interspecies hybridization in the ogataea polymorpha species complex.</title>
        <authorList>
            <person name="Hanson S.J."/>
            <person name="Cinneide E.O."/>
            <person name="Salzberg L.I."/>
            <person name="Wolfe K.H."/>
            <person name="McGowan J."/>
            <person name="Fitzpatrick D.A."/>
            <person name="Matlin K."/>
        </authorList>
    </citation>
    <scope>NUCLEOTIDE SEQUENCE</scope>
    <source>
        <strain evidence="3">83-405-1</strain>
    </source>
</reference>
<dbReference type="PROSITE" id="PS51329">
    <property type="entry name" value="C_CAP_COFACTOR_C"/>
    <property type="match status" value="1"/>
</dbReference>
<sequence>MDAIASLDSLIKAIYLMYKSDPQFLSQSFEASKDSNYSKSIFTLFDVFFRYLSKVERLKWANKLKNAKKQIDNADENTDWKLIRDDINKFKHWVAKIHETGGIPQYDLKNITSTIDSWVISLDDKKRSFNKKKFRFSYKPSRDNRLSYVESSQSSTFGTPTICGKDGIKCVIEKTHQGVFLSEIKNSIIVIPADMVAGAVTMNNCRGSLFVIHSESFLYAEELRNCIIIGRAHQMRLHKSKGVYLDIQIESTVNKIIIEESTSIKFVDGRNVEIDDFSEPSKKPVNYTMVDKLVNEAAVAETQLESLSSLLKSII</sequence>
<dbReference type="InterPro" id="IPR017901">
    <property type="entry name" value="C-CAP_CF_C-like"/>
</dbReference>
<dbReference type="Proteomes" id="UP000738402">
    <property type="component" value="Unassembled WGS sequence"/>
</dbReference>
<dbReference type="InterPro" id="IPR016098">
    <property type="entry name" value="CAP/MinC_C"/>
</dbReference>
<dbReference type="InterPro" id="IPR012945">
    <property type="entry name" value="Tubulin-bd_cofactor_C_dom"/>
</dbReference>
<gene>
    <name evidence="3" type="ORF">KL933_003132</name>
</gene>
<evidence type="ECO:0000313" key="3">
    <source>
        <dbReference type="EMBL" id="KAG7726849.1"/>
    </source>
</evidence>
<proteinExistence type="inferred from homology"/>
<dbReference type="EMBL" id="JAHLUH010000008">
    <property type="protein sequence ID" value="KAG7726849.1"/>
    <property type="molecule type" value="Genomic_DNA"/>
</dbReference>
<accession>A0AAN6D4I2</accession>
<protein>
    <recommendedName>
        <fullName evidence="2">C-CAP/cofactor C-like domain-containing protein</fullName>
    </recommendedName>
</protein>
<dbReference type="AlphaFoldDB" id="A0AAN6D4I2"/>
<dbReference type="Gene3D" id="2.160.20.70">
    <property type="match status" value="1"/>
</dbReference>
<dbReference type="Pfam" id="PF07986">
    <property type="entry name" value="TBCC"/>
    <property type="match status" value="1"/>
</dbReference>
<organism evidence="3 4">
    <name type="scientific">Ogataea haglerorum</name>
    <dbReference type="NCBI Taxonomy" id="1937702"/>
    <lineage>
        <taxon>Eukaryota</taxon>
        <taxon>Fungi</taxon>
        <taxon>Dikarya</taxon>
        <taxon>Ascomycota</taxon>
        <taxon>Saccharomycotina</taxon>
        <taxon>Pichiomycetes</taxon>
        <taxon>Pichiales</taxon>
        <taxon>Pichiaceae</taxon>
        <taxon>Ogataea</taxon>
    </lineage>
</organism>
<comment type="similarity">
    <text evidence="1">Belongs to the TBCC family.</text>
</comment>